<evidence type="ECO:0000313" key="1">
    <source>
        <dbReference type="EMBL" id="QMS86300.1"/>
    </source>
</evidence>
<keyword evidence="1" id="KW-0614">Plasmid</keyword>
<organism evidence="1 2">
    <name type="scientific">Nostoc edaphicum CCNP1411</name>
    <dbReference type="NCBI Taxonomy" id="1472755"/>
    <lineage>
        <taxon>Bacteria</taxon>
        <taxon>Bacillati</taxon>
        <taxon>Cyanobacteriota</taxon>
        <taxon>Cyanophyceae</taxon>
        <taxon>Nostocales</taxon>
        <taxon>Nostocaceae</taxon>
        <taxon>Nostoc</taxon>
    </lineage>
</organism>
<dbReference type="EMBL" id="CP054696">
    <property type="protein sequence ID" value="QMS86300.1"/>
    <property type="molecule type" value="Genomic_DNA"/>
</dbReference>
<dbReference type="InterPro" id="IPR013321">
    <property type="entry name" value="Arc_rbn_hlx_hlx"/>
</dbReference>
<sequence length="58" mass="6527">MSAAKRNDPNYMQMSGDVKKDIGLKFKATCTLKQISLGEGLEQAIALWLERENKEKVV</sequence>
<gene>
    <name evidence="1" type="ORF">HUN01_01385</name>
</gene>
<name>A0A7D7QJH4_9NOSO</name>
<dbReference type="Proteomes" id="UP000514713">
    <property type="component" value="Plasmid pNe_4"/>
</dbReference>
<geneLocation type="plasmid" evidence="2">
    <name>pne_4</name>
</geneLocation>
<dbReference type="Gene3D" id="1.10.1220.10">
    <property type="entry name" value="Met repressor-like"/>
    <property type="match status" value="1"/>
</dbReference>
<dbReference type="RefSeq" id="WP_181927227.1">
    <property type="nucleotide sequence ID" value="NZ_CP054696.1"/>
</dbReference>
<dbReference type="KEGG" id="ned:HUN01_01385"/>
<dbReference type="GO" id="GO:0006355">
    <property type="term" value="P:regulation of DNA-templated transcription"/>
    <property type="evidence" value="ECO:0007669"/>
    <property type="project" value="InterPro"/>
</dbReference>
<keyword evidence="2" id="KW-1185">Reference proteome</keyword>
<dbReference type="AlphaFoldDB" id="A0A7D7QJH4"/>
<protein>
    <submittedName>
        <fullName evidence="1">Uncharacterized protein</fullName>
    </submittedName>
</protein>
<proteinExistence type="predicted"/>
<reference evidence="2" key="1">
    <citation type="submission" date="2020-06" db="EMBL/GenBank/DDBJ databases">
        <title>Nostoc edaphicum CCNP1411 genome.</title>
        <authorList>
            <person name="Fidor A."/>
            <person name="Grabski M."/>
            <person name="Gawor J."/>
            <person name="Gromadka R."/>
            <person name="Wegrzyn G."/>
            <person name="Mazur-Marzec H."/>
        </authorList>
    </citation>
    <scope>NUCLEOTIDE SEQUENCE [LARGE SCALE GENOMIC DNA]</scope>
    <source>
        <strain evidence="2">CCNP1411</strain>
        <plasmid evidence="2">pne_4</plasmid>
    </source>
</reference>
<evidence type="ECO:0000313" key="2">
    <source>
        <dbReference type="Proteomes" id="UP000514713"/>
    </source>
</evidence>
<accession>A0A7D7QJH4</accession>